<dbReference type="PANTHER" id="PTHR43537">
    <property type="entry name" value="TRANSCRIPTIONAL REGULATOR, GNTR FAMILY"/>
    <property type="match status" value="1"/>
</dbReference>
<dbReference type="SMART" id="SM00895">
    <property type="entry name" value="FCD"/>
    <property type="match status" value="1"/>
</dbReference>
<dbReference type="SUPFAM" id="SSF46785">
    <property type="entry name" value="Winged helix' DNA-binding domain"/>
    <property type="match status" value="1"/>
</dbReference>
<dbReference type="EMBL" id="CP136137">
    <property type="protein sequence ID" value="WYY08429.1"/>
    <property type="molecule type" value="Genomic_DNA"/>
</dbReference>
<dbReference type="InterPro" id="IPR036390">
    <property type="entry name" value="WH_DNA-bd_sf"/>
</dbReference>
<accession>A0ABZ2U791</accession>
<dbReference type="Gene3D" id="1.10.10.10">
    <property type="entry name" value="Winged helix-like DNA-binding domain superfamily/Winged helix DNA-binding domain"/>
    <property type="match status" value="1"/>
</dbReference>
<dbReference type="Gene3D" id="1.20.120.530">
    <property type="entry name" value="GntR ligand-binding domain-like"/>
    <property type="match status" value="1"/>
</dbReference>
<protein>
    <submittedName>
        <fullName evidence="5">GntR family transcriptional regulator</fullName>
    </submittedName>
</protein>
<dbReference type="SMART" id="SM00345">
    <property type="entry name" value="HTH_GNTR"/>
    <property type="match status" value="1"/>
</dbReference>
<dbReference type="CDD" id="cd07377">
    <property type="entry name" value="WHTH_GntR"/>
    <property type="match status" value="1"/>
</dbReference>
<organism evidence="5 6">
    <name type="scientific">Gordonia hydrophobica</name>
    <dbReference type="NCBI Taxonomy" id="40516"/>
    <lineage>
        <taxon>Bacteria</taxon>
        <taxon>Bacillati</taxon>
        <taxon>Actinomycetota</taxon>
        <taxon>Actinomycetes</taxon>
        <taxon>Mycobacteriales</taxon>
        <taxon>Gordoniaceae</taxon>
        <taxon>Gordonia</taxon>
    </lineage>
</organism>
<dbReference type="Pfam" id="PF00392">
    <property type="entry name" value="GntR"/>
    <property type="match status" value="1"/>
</dbReference>
<dbReference type="InterPro" id="IPR000524">
    <property type="entry name" value="Tscrpt_reg_HTH_GntR"/>
</dbReference>
<keyword evidence="1" id="KW-0805">Transcription regulation</keyword>
<keyword evidence="6" id="KW-1185">Reference proteome</keyword>
<feature type="domain" description="HTH gntR-type" evidence="4">
    <location>
        <begin position="11"/>
        <end position="78"/>
    </location>
</feature>
<evidence type="ECO:0000256" key="3">
    <source>
        <dbReference type="ARBA" id="ARBA00023163"/>
    </source>
</evidence>
<dbReference type="PANTHER" id="PTHR43537:SF24">
    <property type="entry name" value="GLUCONATE OPERON TRANSCRIPTIONAL REPRESSOR"/>
    <property type="match status" value="1"/>
</dbReference>
<dbReference type="Pfam" id="PF07729">
    <property type="entry name" value="FCD"/>
    <property type="match status" value="1"/>
</dbReference>
<dbReference type="PRINTS" id="PR00035">
    <property type="entry name" value="HTHGNTR"/>
</dbReference>
<keyword evidence="2" id="KW-0238">DNA-binding</keyword>
<dbReference type="InterPro" id="IPR036388">
    <property type="entry name" value="WH-like_DNA-bd_sf"/>
</dbReference>
<evidence type="ECO:0000313" key="6">
    <source>
        <dbReference type="Proteomes" id="UP001479933"/>
    </source>
</evidence>
<dbReference type="InterPro" id="IPR008920">
    <property type="entry name" value="TF_FadR/GntR_C"/>
</dbReference>
<evidence type="ECO:0000313" key="5">
    <source>
        <dbReference type="EMBL" id="WYY08429.1"/>
    </source>
</evidence>
<sequence>MASDPITPVAAPTRQRLATAVRDRISAGVFEPGARLSERELCEDFDVSRTVVRETLRQLEAEGFLTIEPNRGAVVATVSYADAEQMFELRESLEALACSLFAKRGTVEHKKALWEVIDGIEAAIDDGDLTALIDAKAAFYDVLLVGAGNEQLTSTLRLLRVRINLLRRYSLSMPERHPETLAEIRAIRDAIIAGDVDGARRAGEFHVQQASRAALPRIFEELQRTEPTSS</sequence>
<dbReference type="PROSITE" id="PS50949">
    <property type="entry name" value="HTH_GNTR"/>
    <property type="match status" value="1"/>
</dbReference>
<evidence type="ECO:0000256" key="1">
    <source>
        <dbReference type="ARBA" id="ARBA00023015"/>
    </source>
</evidence>
<dbReference type="InterPro" id="IPR011711">
    <property type="entry name" value="GntR_C"/>
</dbReference>
<dbReference type="RefSeq" id="WP_066168939.1">
    <property type="nucleotide sequence ID" value="NZ_CP136137.1"/>
</dbReference>
<name>A0ABZ2U791_9ACTN</name>
<dbReference type="Proteomes" id="UP001479933">
    <property type="component" value="Chromosome"/>
</dbReference>
<keyword evidence="3" id="KW-0804">Transcription</keyword>
<proteinExistence type="predicted"/>
<gene>
    <name evidence="5" type="ORF">RVF87_04970</name>
</gene>
<evidence type="ECO:0000256" key="2">
    <source>
        <dbReference type="ARBA" id="ARBA00023125"/>
    </source>
</evidence>
<dbReference type="SUPFAM" id="SSF48008">
    <property type="entry name" value="GntR ligand-binding domain-like"/>
    <property type="match status" value="1"/>
</dbReference>
<evidence type="ECO:0000259" key="4">
    <source>
        <dbReference type="PROSITE" id="PS50949"/>
    </source>
</evidence>
<reference evidence="5 6" key="1">
    <citation type="journal article" date="2023" name="Virus Evol.">
        <title>Computational host range prediction-The good, the bad, and the ugly.</title>
        <authorList>
            <person name="Howell A.A."/>
            <person name="Versoza C.J."/>
            <person name="Pfeifer S.P."/>
        </authorList>
    </citation>
    <scope>NUCLEOTIDE SEQUENCE [LARGE SCALE GENOMIC DNA]</scope>
    <source>
        <strain evidence="5 6">1610/1b</strain>
    </source>
</reference>